<dbReference type="AlphaFoldDB" id="A0A6J4SAY1"/>
<gene>
    <name evidence="1" type="ORF">AVDCRST_MAG44-134</name>
</gene>
<dbReference type="EMBL" id="CADCVY010000010">
    <property type="protein sequence ID" value="CAA9489537.1"/>
    <property type="molecule type" value="Genomic_DNA"/>
</dbReference>
<name>A0A6J4SAY1_9SPHN</name>
<accession>A0A6J4SAY1</accession>
<sequence length="44" mass="4747">MSIALIAGIAVIVLIAAIALMQRSGPRITTIEHKTEDKDKDRDA</sequence>
<organism evidence="1">
    <name type="scientific">uncultured Sphingomonas sp</name>
    <dbReference type="NCBI Taxonomy" id="158754"/>
    <lineage>
        <taxon>Bacteria</taxon>
        <taxon>Pseudomonadati</taxon>
        <taxon>Pseudomonadota</taxon>
        <taxon>Alphaproteobacteria</taxon>
        <taxon>Sphingomonadales</taxon>
        <taxon>Sphingomonadaceae</taxon>
        <taxon>Sphingomonas</taxon>
        <taxon>environmental samples</taxon>
    </lineage>
</organism>
<evidence type="ECO:0000313" key="1">
    <source>
        <dbReference type="EMBL" id="CAA9489537.1"/>
    </source>
</evidence>
<reference evidence="1" key="1">
    <citation type="submission" date="2020-02" db="EMBL/GenBank/DDBJ databases">
        <authorList>
            <person name="Meier V. D."/>
        </authorList>
    </citation>
    <scope>NUCLEOTIDE SEQUENCE</scope>
    <source>
        <strain evidence="1">AVDCRST_MAG44</strain>
    </source>
</reference>
<proteinExistence type="predicted"/>
<protein>
    <submittedName>
        <fullName evidence="1">Uncharacterized protein</fullName>
    </submittedName>
</protein>